<organism evidence="2 3">
    <name type="scientific">Vitrella brassicaformis (strain CCMP3155)</name>
    <dbReference type="NCBI Taxonomy" id="1169540"/>
    <lineage>
        <taxon>Eukaryota</taxon>
        <taxon>Sar</taxon>
        <taxon>Alveolata</taxon>
        <taxon>Colpodellida</taxon>
        <taxon>Vitrellaceae</taxon>
        <taxon>Vitrella</taxon>
    </lineage>
</organism>
<evidence type="ECO:0000313" key="2">
    <source>
        <dbReference type="EMBL" id="CEM15579.1"/>
    </source>
</evidence>
<dbReference type="VEuPathDB" id="CryptoDB:Vbra_15810"/>
<reference evidence="2 3" key="1">
    <citation type="submission" date="2014-11" db="EMBL/GenBank/DDBJ databases">
        <authorList>
            <person name="Zhu J."/>
            <person name="Qi W."/>
            <person name="Song R."/>
        </authorList>
    </citation>
    <scope>NUCLEOTIDE SEQUENCE [LARGE SCALE GENOMIC DNA]</scope>
</reference>
<keyword evidence="3" id="KW-1185">Reference proteome</keyword>
<feature type="chain" id="PRO_5005188993" evidence="1">
    <location>
        <begin position="26"/>
        <end position="142"/>
    </location>
</feature>
<gene>
    <name evidence="2" type="ORF">Vbra_15810</name>
</gene>
<name>A0A0G4FMV3_VITBC</name>
<sequence length="142" mass="15225">MASVWRLPIVLLVLSVALSPLLSSAAFVRPIRLTHTGPIGVAHQPQPTPTSTGGRPLTALSAGRFNLYKHLSQRDLTCANVGALSGILISWWFTITAAIVGQYIDAIFISSSGQEIVTNAAGAPYRVLVKQDPGKFHHNQRS</sequence>
<dbReference type="PhylomeDB" id="A0A0G4FMV3"/>
<dbReference type="Proteomes" id="UP000041254">
    <property type="component" value="Unassembled WGS sequence"/>
</dbReference>
<dbReference type="EMBL" id="CDMY01000466">
    <property type="protein sequence ID" value="CEM15579.1"/>
    <property type="molecule type" value="Genomic_DNA"/>
</dbReference>
<dbReference type="AlphaFoldDB" id="A0A0G4FMV3"/>
<feature type="signal peptide" evidence="1">
    <location>
        <begin position="1"/>
        <end position="25"/>
    </location>
</feature>
<evidence type="ECO:0000313" key="3">
    <source>
        <dbReference type="Proteomes" id="UP000041254"/>
    </source>
</evidence>
<accession>A0A0G4FMV3</accession>
<protein>
    <submittedName>
        <fullName evidence="2">Uncharacterized protein</fullName>
    </submittedName>
</protein>
<evidence type="ECO:0000256" key="1">
    <source>
        <dbReference type="SAM" id="SignalP"/>
    </source>
</evidence>
<keyword evidence="1" id="KW-0732">Signal</keyword>
<dbReference type="InParanoid" id="A0A0G4FMV3"/>
<proteinExistence type="predicted"/>